<sequence length="887" mass="95906">MPDAASPDLTALWREFAALDRHGRLARRPDFRFDPDFYGGRNPDIAGEKDPAARARHYADVGAAKGRHPTLYHETRAEAQGVDRAVAFLVREPRLKAAVEAKVPGAAELAFELMALGDPVDKAVADFSVHHYRTVSSDLPAASDIALFLHYMKAGYREGRPVLATLRRNVHPGARAFDPARRTVIVATHEFSATGAPLVALDLATGAAERCNVVVMGLRAKSGALIARFAEVAVSVIVTERPFEEWPFFDPCPLDAADVAILNSVECFPFVKALVARRIPFVSYVHEFTNYTLPAYKAVVTALYAERVLFSSETVRRSWAGVLADADFDVAADSAIVPQAELIPGAVPAADYRAARTRLSALLGTEVGDRRVVYGAGEVHWRKGTDIFAMLAAQGRRTDPDTLFVWIGDGLDHEDFHIGVWVEKHLSDGAVNDPAGNLFHLPAGPYYRDVCRAADVLFLASRLDPLPNVVFDAVALGCAVVLFEGASGFDDARYRGEPAMWRVPFGDLAAAGEAVARSPAKTLRDGAFAVRPEAAARCEAAASTAAAPGVPDLFARVVEPSPPAAAEEDEGAAAGDYDVGILYGPGDPPALRARERRAIWRHGRRAIWPSRAAAERAVAASDNWVHRTLRLAPYGETDAEDDPPPYSVHVHAHYTDGFAEDLAGFAAWRHAARVVATTDTEAKAAEIAAAGRNGGVAIETRVVANRGRDVLPFLELFDGSEDDNALWCHVHLKKSVGLGPTSPGAVWRAFLMRILLGGPERLSTALALIRAPEAGLVGAFDPYVMGWTGSRRLLAPLQARLDGWEADGGRRPLPDHPLLFPVGDMFWVKAGVVNAMRRLFGADYPWPGEPLPGDGTVYHLIERLWPTAAALAGRDSVFVDKPDERRV</sequence>
<proteinExistence type="predicted"/>
<dbReference type="CAZy" id="GT4">
    <property type="family name" value="Glycosyltransferase Family 4"/>
</dbReference>
<accession>E0XWD6</accession>
<name>E0XWD6_9HYPH</name>
<dbReference type="Gene3D" id="3.40.50.2000">
    <property type="entry name" value="Glycogen Phosphorylase B"/>
    <property type="match status" value="1"/>
</dbReference>
<protein>
    <submittedName>
        <fullName evidence="1">Lipopolysaccharide biosynthesis protein</fullName>
    </submittedName>
</protein>
<dbReference type="EMBL" id="GU474898">
    <property type="protein sequence ID" value="ADI18727.1"/>
    <property type="molecule type" value="Genomic_DNA"/>
</dbReference>
<reference evidence="1" key="1">
    <citation type="journal article" date="2011" name="Environ. Microbiol.">
        <title>Time-series analyses of Monterey Bay coastal microbial picoplankton using a 'genome proxy' microarray.</title>
        <authorList>
            <person name="Rich V.I."/>
            <person name="Pham V.D."/>
            <person name="Eppley J."/>
            <person name="Shi Y."/>
            <person name="DeLong E.F."/>
        </authorList>
    </citation>
    <scope>NUCLEOTIDE SEQUENCE</scope>
</reference>
<evidence type="ECO:0000313" key="1">
    <source>
        <dbReference type="EMBL" id="ADI18727.1"/>
    </source>
</evidence>
<dbReference type="InterPro" id="IPR007739">
    <property type="entry name" value="RgpF"/>
</dbReference>
<dbReference type="AlphaFoldDB" id="E0XWD6"/>
<dbReference type="SUPFAM" id="SSF53756">
    <property type="entry name" value="UDP-Glycosyltransferase/glycogen phosphorylase"/>
    <property type="match status" value="1"/>
</dbReference>
<dbReference type="Pfam" id="PF05045">
    <property type="entry name" value="RgpF"/>
    <property type="match status" value="1"/>
</dbReference>
<organism evidence="1">
    <name type="scientific">uncultured Rhizobiales bacterium HF4000_32B18</name>
    <dbReference type="NCBI Taxonomy" id="710780"/>
    <lineage>
        <taxon>Bacteria</taxon>
        <taxon>Pseudomonadati</taxon>
        <taxon>Pseudomonadota</taxon>
        <taxon>Alphaproteobacteria</taxon>
        <taxon>Hyphomicrobiales</taxon>
        <taxon>environmental samples</taxon>
    </lineage>
</organism>